<gene>
    <name evidence="1" type="ORF">MiSe_32050</name>
</gene>
<organism evidence="1 2">
    <name type="scientific">Microseira wollei NIES-4236</name>
    <dbReference type="NCBI Taxonomy" id="2530354"/>
    <lineage>
        <taxon>Bacteria</taxon>
        <taxon>Bacillati</taxon>
        <taxon>Cyanobacteriota</taxon>
        <taxon>Cyanophyceae</taxon>
        <taxon>Oscillatoriophycideae</taxon>
        <taxon>Aerosakkonematales</taxon>
        <taxon>Aerosakkonemataceae</taxon>
        <taxon>Microseira</taxon>
    </lineage>
</organism>
<sequence>MADDYNLLGLGELTSLVTNVKFSMWGAEVLVECLYDPMGDRIPYSLIFQDCREIGWNVHDEEEVGEPLADLIGIHLGEDAHRKRAVIHTDIFEIAILYGSFRVEKDALAKLSEGIAQQNPLQKRPENVVT</sequence>
<evidence type="ECO:0000313" key="1">
    <source>
        <dbReference type="EMBL" id="GET38447.1"/>
    </source>
</evidence>
<proteinExistence type="predicted"/>
<keyword evidence="2" id="KW-1185">Reference proteome</keyword>
<dbReference type="RefSeq" id="WP_226582008.1">
    <property type="nucleotide sequence ID" value="NZ_BLAY01000045.1"/>
</dbReference>
<dbReference type="EMBL" id="BLAY01000045">
    <property type="protein sequence ID" value="GET38447.1"/>
    <property type="molecule type" value="Genomic_DNA"/>
</dbReference>
<dbReference type="Proteomes" id="UP001050975">
    <property type="component" value="Unassembled WGS sequence"/>
</dbReference>
<name>A0AAV3X6E2_9CYAN</name>
<reference evidence="1" key="1">
    <citation type="submission" date="2019-10" db="EMBL/GenBank/DDBJ databases">
        <title>Draft genome sequece of Microseira wollei NIES-4236.</title>
        <authorList>
            <person name="Yamaguchi H."/>
            <person name="Suzuki S."/>
            <person name="Kawachi M."/>
        </authorList>
    </citation>
    <scope>NUCLEOTIDE SEQUENCE</scope>
    <source>
        <strain evidence="1">NIES-4236</strain>
    </source>
</reference>
<dbReference type="AlphaFoldDB" id="A0AAV3X6E2"/>
<comment type="caution">
    <text evidence="1">The sequence shown here is derived from an EMBL/GenBank/DDBJ whole genome shotgun (WGS) entry which is preliminary data.</text>
</comment>
<protein>
    <submittedName>
        <fullName evidence="1">Uncharacterized protein</fullName>
    </submittedName>
</protein>
<accession>A0AAV3X6E2</accession>
<evidence type="ECO:0000313" key="2">
    <source>
        <dbReference type="Proteomes" id="UP001050975"/>
    </source>
</evidence>